<dbReference type="PANTHER" id="PTHR33370">
    <property type="entry name" value="TRANSLATION INITIATION FACTOR IF-1, CHLOROPLASTIC"/>
    <property type="match status" value="1"/>
</dbReference>
<dbReference type="GO" id="GO:0043022">
    <property type="term" value="F:ribosome binding"/>
    <property type="evidence" value="ECO:0007669"/>
    <property type="project" value="TreeGrafter"/>
</dbReference>
<dbReference type="CDD" id="cd04451">
    <property type="entry name" value="S1_IF1"/>
    <property type="match status" value="1"/>
</dbReference>
<dbReference type="EMBL" id="HBFP01003203">
    <property type="protein sequence ID" value="CAD8817888.1"/>
    <property type="molecule type" value="Transcribed_RNA"/>
</dbReference>
<feature type="domain" description="S1-like" evidence="8">
    <location>
        <begin position="62"/>
        <end position="137"/>
    </location>
</feature>
<dbReference type="SMART" id="SM00316">
    <property type="entry name" value="S1"/>
    <property type="match status" value="1"/>
</dbReference>
<evidence type="ECO:0000256" key="5">
    <source>
        <dbReference type="ARBA" id="ARBA00022917"/>
    </source>
</evidence>
<dbReference type="SUPFAM" id="SSF50249">
    <property type="entry name" value="Nucleic acid-binding proteins"/>
    <property type="match status" value="1"/>
</dbReference>
<evidence type="ECO:0000256" key="7">
    <source>
        <dbReference type="PROSITE-ProRule" id="PRU00181"/>
    </source>
</evidence>
<accession>A0A7S0ZCX4</accession>
<keyword evidence="5 7" id="KW-0648">Protein biosynthesis</keyword>
<protein>
    <recommendedName>
        <fullName evidence="6">Translation initiation factor IF-1, chloroplastic</fullName>
    </recommendedName>
</protein>
<evidence type="ECO:0000256" key="2">
    <source>
        <dbReference type="ARBA" id="ARBA00010939"/>
    </source>
</evidence>
<organism evidence="9">
    <name type="scientific">Timspurckia oligopyrenoides</name>
    <dbReference type="NCBI Taxonomy" id="708627"/>
    <lineage>
        <taxon>Eukaryota</taxon>
        <taxon>Rhodophyta</taxon>
        <taxon>Bangiophyceae</taxon>
        <taxon>Porphyridiales</taxon>
        <taxon>Porphyridiaceae</taxon>
        <taxon>Timspurckia</taxon>
    </lineage>
</organism>
<sequence length="138" mass="15122">MEGFVNLSGISVGSFAVGSGNLVGICLTSAGTRSKHSKDLSLIRNESKARGQSIVMMGKKARTEKKSKEDVLEMEGVVTESLPNAFFMVELDNGITVNAHISGKIRKNFIKIIIGDRVRVELSPYDLTKGRITFRYVK</sequence>
<dbReference type="InterPro" id="IPR006196">
    <property type="entry name" value="RNA-binding_domain_S1_IF1"/>
</dbReference>
<dbReference type="AlphaFoldDB" id="A0A7S0ZCX4"/>
<proteinExistence type="inferred from homology"/>
<evidence type="ECO:0000256" key="3">
    <source>
        <dbReference type="ARBA" id="ARBA00011599"/>
    </source>
</evidence>
<dbReference type="NCBIfam" id="TIGR00008">
    <property type="entry name" value="infA"/>
    <property type="match status" value="1"/>
</dbReference>
<name>A0A7S0ZCX4_9RHOD</name>
<dbReference type="InterPro" id="IPR012340">
    <property type="entry name" value="NA-bd_OB-fold"/>
</dbReference>
<dbReference type="GO" id="GO:0003723">
    <property type="term" value="F:RNA binding"/>
    <property type="evidence" value="ECO:0007669"/>
    <property type="project" value="InterPro"/>
</dbReference>
<reference evidence="9" key="1">
    <citation type="submission" date="2021-01" db="EMBL/GenBank/DDBJ databases">
        <authorList>
            <person name="Corre E."/>
            <person name="Pelletier E."/>
            <person name="Niang G."/>
            <person name="Scheremetjew M."/>
            <person name="Finn R."/>
            <person name="Kale V."/>
            <person name="Holt S."/>
            <person name="Cochrane G."/>
            <person name="Meng A."/>
            <person name="Brown T."/>
            <person name="Cohen L."/>
        </authorList>
    </citation>
    <scope>NUCLEOTIDE SEQUENCE</scope>
    <source>
        <strain evidence="9">CCMP3278</strain>
    </source>
</reference>
<evidence type="ECO:0000313" key="9">
    <source>
        <dbReference type="EMBL" id="CAD8817888.1"/>
    </source>
</evidence>
<evidence type="ECO:0000256" key="1">
    <source>
        <dbReference type="ARBA" id="ARBA00003935"/>
    </source>
</evidence>
<evidence type="ECO:0000256" key="6">
    <source>
        <dbReference type="ARBA" id="ARBA00068272"/>
    </source>
</evidence>
<dbReference type="InterPro" id="IPR003029">
    <property type="entry name" value="S1_domain"/>
</dbReference>
<dbReference type="InterPro" id="IPR004368">
    <property type="entry name" value="TIF_IF1"/>
</dbReference>
<dbReference type="GO" id="GO:0005829">
    <property type="term" value="C:cytosol"/>
    <property type="evidence" value="ECO:0007669"/>
    <property type="project" value="TreeGrafter"/>
</dbReference>
<keyword evidence="4 7" id="KW-0396">Initiation factor</keyword>
<dbReference type="HAMAP" id="MF_00075">
    <property type="entry name" value="IF_1"/>
    <property type="match status" value="1"/>
</dbReference>
<dbReference type="GO" id="GO:0003743">
    <property type="term" value="F:translation initiation factor activity"/>
    <property type="evidence" value="ECO:0007669"/>
    <property type="project" value="UniProtKB-UniRule"/>
</dbReference>
<comment type="subunit">
    <text evidence="3">Component of the 30S ribosomal translation pre-initiation complex which assembles on the 30S ribosome in the order IF-2 and IF-3, IF-1 and N-formylmethionyl-tRNA(fMet); mRNA recruitment can occur at any time during PIC assembly.</text>
</comment>
<dbReference type="PROSITE" id="PS50832">
    <property type="entry name" value="S1_IF1_TYPE"/>
    <property type="match status" value="1"/>
</dbReference>
<comment type="similarity">
    <text evidence="2">Belongs to the IF-1 family.</text>
</comment>
<comment type="function">
    <text evidence="1">One of the essential components for the initiation of protein synthesis. Stabilizes the binding of IF-2 and IF-3 on the 30S subunit to which N-formylmethionyl-tRNA(fMet) subsequently binds. Helps modulate mRNA selection, yielding the 30S pre-initiation complex (PIC). Upon addition of the 50S ribosomal subunit IF-1, IF-2 and IF-3 are released leaving the mature 70S translation initiation complex.</text>
</comment>
<dbReference type="Gene3D" id="2.40.50.140">
    <property type="entry name" value="Nucleic acid-binding proteins"/>
    <property type="match status" value="1"/>
</dbReference>
<dbReference type="FunFam" id="2.40.50.140:FF:000002">
    <property type="entry name" value="Translation initiation factor IF-1"/>
    <property type="match status" value="1"/>
</dbReference>
<dbReference type="PANTHER" id="PTHR33370:SF1">
    <property type="entry name" value="TRANSLATION INITIATION FACTOR IF-1, CHLOROPLASTIC"/>
    <property type="match status" value="1"/>
</dbReference>
<gene>
    <name evidence="9" type="ORF">TOLI1172_LOCUS2277</name>
</gene>
<evidence type="ECO:0000256" key="4">
    <source>
        <dbReference type="ARBA" id="ARBA00022540"/>
    </source>
</evidence>
<dbReference type="Pfam" id="PF01176">
    <property type="entry name" value="eIF-1a"/>
    <property type="match status" value="1"/>
</dbReference>
<evidence type="ECO:0000259" key="8">
    <source>
        <dbReference type="PROSITE" id="PS50832"/>
    </source>
</evidence>